<dbReference type="SMART" id="SM00355">
    <property type="entry name" value="ZnF_C2H2"/>
    <property type="match status" value="4"/>
</dbReference>
<dbReference type="InterPro" id="IPR036236">
    <property type="entry name" value="Znf_C2H2_sf"/>
</dbReference>
<dbReference type="GO" id="GO:0008270">
    <property type="term" value="F:zinc ion binding"/>
    <property type="evidence" value="ECO:0007669"/>
    <property type="project" value="UniProtKB-KW"/>
</dbReference>
<evidence type="ECO:0000313" key="12">
    <source>
        <dbReference type="EMBL" id="CAH1265622.1"/>
    </source>
</evidence>
<dbReference type="Proteomes" id="UP000838412">
    <property type="component" value="Chromosome 5"/>
</dbReference>
<accession>A0A8K0EWV8</accession>
<feature type="domain" description="C2H2-type" evidence="11">
    <location>
        <begin position="191"/>
        <end position="214"/>
    </location>
</feature>
<evidence type="ECO:0000256" key="7">
    <source>
        <dbReference type="ARBA" id="ARBA00023163"/>
    </source>
</evidence>
<proteinExistence type="predicted"/>
<dbReference type="GO" id="GO:0005634">
    <property type="term" value="C:nucleus"/>
    <property type="evidence" value="ECO:0007669"/>
    <property type="project" value="UniProtKB-SubCell"/>
</dbReference>
<dbReference type="GO" id="GO:0000981">
    <property type="term" value="F:DNA-binding transcription factor activity, RNA polymerase II-specific"/>
    <property type="evidence" value="ECO:0007669"/>
    <property type="project" value="TreeGrafter"/>
</dbReference>
<evidence type="ECO:0000256" key="1">
    <source>
        <dbReference type="ARBA" id="ARBA00004123"/>
    </source>
</evidence>
<keyword evidence="13" id="KW-1185">Reference proteome</keyword>
<dbReference type="Gene3D" id="3.30.160.60">
    <property type="entry name" value="Classic Zinc Finger"/>
    <property type="match status" value="4"/>
</dbReference>
<dbReference type="FunFam" id="3.30.160.60:FF:000395">
    <property type="entry name" value="zinc finger protein 513"/>
    <property type="match status" value="1"/>
</dbReference>
<sequence>MGRPDTSLGTTRKSLHIHQSAERSGSRTDDMQSPGSLPAGNRGLGKPCLHMKPSPTLQLRPGQLSCPQCEYNSPLNLHHSAQGAAMNTCMHTSPPPAGVMYDHTGVGGGSNQLQDGAAMDASMVTHPDSGQDMSMYDAEQSNYLSASPVDQKPIVTTDRPSHSKKGSAKGSSAQKSHKAKATAGKEADKPYKCDECSFSSPQRDKLIRHMKTHTQGPRARPNLRPCLHSCAQCGYGTPHKDKLARHLRTHSGEKPFKCPQCTYASSRKDKLMRHMPTHTGEKPHKCPQCTYATARKDKLNRHVLTHIK</sequence>
<dbReference type="InterPro" id="IPR013087">
    <property type="entry name" value="Znf_C2H2_type"/>
</dbReference>
<dbReference type="FunFam" id="3.30.160.60:FF:003278">
    <property type="match status" value="1"/>
</dbReference>
<evidence type="ECO:0000256" key="9">
    <source>
        <dbReference type="PROSITE-ProRule" id="PRU00042"/>
    </source>
</evidence>
<evidence type="ECO:0000256" key="3">
    <source>
        <dbReference type="ARBA" id="ARBA00022737"/>
    </source>
</evidence>
<dbReference type="SUPFAM" id="SSF57667">
    <property type="entry name" value="beta-beta-alpha zinc fingers"/>
    <property type="match status" value="3"/>
</dbReference>
<feature type="domain" description="C2H2-type" evidence="11">
    <location>
        <begin position="228"/>
        <end position="255"/>
    </location>
</feature>
<dbReference type="Pfam" id="PF13909">
    <property type="entry name" value="zf-H2C2_5"/>
    <property type="match status" value="1"/>
</dbReference>
<dbReference type="PANTHER" id="PTHR24388">
    <property type="entry name" value="ZINC FINGER PROTEIN"/>
    <property type="match status" value="1"/>
</dbReference>
<keyword evidence="3" id="KW-0677">Repeat</keyword>
<keyword evidence="7" id="KW-0804">Transcription</keyword>
<evidence type="ECO:0000313" key="13">
    <source>
        <dbReference type="Proteomes" id="UP000838412"/>
    </source>
</evidence>
<dbReference type="AlphaFoldDB" id="A0A8K0EWV8"/>
<keyword evidence="4 9" id="KW-0863">Zinc-finger</keyword>
<dbReference type="Pfam" id="PF00096">
    <property type="entry name" value="zf-C2H2"/>
    <property type="match status" value="3"/>
</dbReference>
<evidence type="ECO:0000256" key="2">
    <source>
        <dbReference type="ARBA" id="ARBA00022723"/>
    </source>
</evidence>
<dbReference type="GO" id="GO:0000978">
    <property type="term" value="F:RNA polymerase II cis-regulatory region sequence-specific DNA binding"/>
    <property type="evidence" value="ECO:0007669"/>
    <property type="project" value="TreeGrafter"/>
</dbReference>
<evidence type="ECO:0000259" key="11">
    <source>
        <dbReference type="PROSITE" id="PS50157"/>
    </source>
</evidence>
<gene>
    <name evidence="12" type="primary">REST</name>
    <name evidence="12" type="ORF">BLAG_LOCUS19550</name>
</gene>
<name>A0A8K0EWV8_BRALA</name>
<keyword evidence="5" id="KW-0862">Zinc</keyword>
<feature type="compositionally biased region" description="Basic and acidic residues" evidence="10">
    <location>
        <begin position="19"/>
        <end position="30"/>
    </location>
</feature>
<evidence type="ECO:0000256" key="8">
    <source>
        <dbReference type="ARBA" id="ARBA00023242"/>
    </source>
</evidence>
<feature type="compositionally biased region" description="Basic and acidic residues" evidence="10">
    <location>
        <begin position="183"/>
        <end position="194"/>
    </location>
</feature>
<feature type="domain" description="C2H2-type" evidence="11">
    <location>
        <begin position="284"/>
        <end position="308"/>
    </location>
</feature>
<keyword evidence="8" id="KW-0539">Nucleus</keyword>
<evidence type="ECO:0000256" key="5">
    <source>
        <dbReference type="ARBA" id="ARBA00022833"/>
    </source>
</evidence>
<protein>
    <submittedName>
        <fullName evidence="12">REST protein</fullName>
    </submittedName>
</protein>
<dbReference type="OrthoDB" id="10018191at2759"/>
<dbReference type="FunFam" id="3.30.160.60:FF:000448">
    <property type="entry name" value="RE1-silencing transcription factor A"/>
    <property type="match status" value="1"/>
</dbReference>
<evidence type="ECO:0000256" key="6">
    <source>
        <dbReference type="ARBA" id="ARBA00023015"/>
    </source>
</evidence>
<dbReference type="PANTHER" id="PTHR24388:SF54">
    <property type="entry name" value="PROTEIN ESCARGOT"/>
    <property type="match status" value="1"/>
</dbReference>
<feature type="domain" description="C2H2-type" evidence="11">
    <location>
        <begin position="256"/>
        <end position="283"/>
    </location>
</feature>
<reference evidence="12" key="1">
    <citation type="submission" date="2022-01" db="EMBL/GenBank/DDBJ databases">
        <authorList>
            <person name="Braso-Vives M."/>
        </authorList>
    </citation>
    <scope>NUCLEOTIDE SEQUENCE</scope>
</reference>
<dbReference type="FunFam" id="3.30.160.60:FF:000446">
    <property type="entry name" value="Zinc finger protein"/>
    <property type="match status" value="1"/>
</dbReference>
<dbReference type="EMBL" id="OV696690">
    <property type="protein sequence ID" value="CAH1265622.1"/>
    <property type="molecule type" value="Genomic_DNA"/>
</dbReference>
<feature type="region of interest" description="Disordered" evidence="10">
    <location>
        <begin position="1"/>
        <end position="48"/>
    </location>
</feature>
<dbReference type="InterPro" id="IPR050527">
    <property type="entry name" value="Snail/Krueppel_Znf"/>
</dbReference>
<evidence type="ECO:0000256" key="10">
    <source>
        <dbReference type="SAM" id="MobiDB-lite"/>
    </source>
</evidence>
<dbReference type="PROSITE" id="PS50157">
    <property type="entry name" value="ZINC_FINGER_C2H2_2"/>
    <property type="match status" value="4"/>
</dbReference>
<keyword evidence="6" id="KW-0805">Transcription regulation</keyword>
<organism evidence="12 13">
    <name type="scientific">Branchiostoma lanceolatum</name>
    <name type="common">Common lancelet</name>
    <name type="synonym">Amphioxus lanceolatum</name>
    <dbReference type="NCBI Taxonomy" id="7740"/>
    <lineage>
        <taxon>Eukaryota</taxon>
        <taxon>Metazoa</taxon>
        <taxon>Chordata</taxon>
        <taxon>Cephalochordata</taxon>
        <taxon>Leptocardii</taxon>
        <taxon>Amphioxiformes</taxon>
        <taxon>Branchiostomatidae</taxon>
        <taxon>Branchiostoma</taxon>
    </lineage>
</organism>
<keyword evidence="2" id="KW-0479">Metal-binding</keyword>
<feature type="region of interest" description="Disordered" evidence="10">
    <location>
        <begin position="145"/>
        <end position="194"/>
    </location>
</feature>
<comment type="subcellular location">
    <subcellularLocation>
        <location evidence="1">Nucleus</location>
    </subcellularLocation>
</comment>
<evidence type="ECO:0000256" key="4">
    <source>
        <dbReference type="ARBA" id="ARBA00022771"/>
    </source>
</evidence>